<name>D3RUV7_ALLVD</name>
<sequence length="112" mass="12764">MSDSNSRDLTQQDIDDSRRDGLSLATALVILAEDAWDGVRMEYDHVIAQHGQMHEGWTLASQHVFLDGERRYDRLDIVLSSGEKLSYFFDITNFYGRHTIPDDDDSEAGILD</sequence>
<evidence type="ECO:0000313" key="1">
    <source>
        <dbReference type="EMBL" id="ADC61006.1"/>
    </source>
</evidence>
<protein>
    <submittedName>
        <fullName evidence="1">Uncharacterized protein</fullName>
    </submittedName>
</protein>
<dbReference type="AlphaFoldDB" id="D3RUV7"/>
<keyword evidence="2" id="KW-1185">Reference proteome</keyword>
<dbReference type="STRING" id="572477.Alvin_0034"/>
<dbReference type="Proteomes" id="UP000001441">
    <property type="component" value="Chromosome"/>
</dbReference>
<accession>D3RUV7</accession>
<dbReference type="KEGG" id="alv:Alvin_0034"/>
<dbReference type="OrthoDB" id="686440at2"/>
<dbReference type="RefSeq" id="WP_012969282.1">
    <property type="nucleotide sequence ID" value="NC_013851.1"/>
</dbReference>
<organism evidence="1 2">
    <name type="scientific">Allochromatium vinosum (strain ATCC 17899 / DSM 180 / NBRC 103801 / NCIMB 10441 / D)</name>
    <name type="common">Chromatium vinosum</name>
    <dbReference type="NCBI Taxonomy" id="572477"/>
    <lineage>
        <taxon>Bacteria</taxon>
        <taxon>Pseudomonadati</taxon>
        <taxon>Pseudomonadota</taxon>
        <taxon>Gammaproteobacteria</taxon>
        <taxon>Chromatiales</taxon>
        <taxon>Chromatiaceae</taxon>
        <taxon>Allochromatium</taxon>
    </lineage>
</organism>
<reference evidence="1 2" key="1">
    <citation type="journal article" date="2011" name="Stand. Genomic Sci.">
        <title>Complete genome sequence of Allochromatium vinosum DSM 180(T).</title>
        <authorList>
            <person name="Weissgerber T."/>
            <person name="Zigann R."/>
            <person name="Bruce D."/>
            <person name="Chang Y.J."/>
            <person name="Detter J.C."/>
            <person name="Han C."/>
            <person name="Hauser L."/>
            <person name="Jeffries C.D."/>
            <person name="Land M."/>
            <person name="Munk A.C."/>
            <person name="Tapia R."/>
            <person name="Dahl C."/>
        </authorList>
    </citation>
    <scope>NUCLEOTIDE SEQUENCE [LARGE SCALE GENOMIC DNA]</scope>
    <source>
        <strain evidence="2">ATCC 17899 / DSM 180 / NBRC 103801 / NCIMB 10441 / D</strain>
    </source>
</reference>
<evidence type="ECO:0000313" key="2">
    <source>
        <dbReference type="Proteomes" id="UP000001441"/>
    </source>
</evidence>
<dbReference type="EMBL" id="CP001896">
    <property type="protein sequence ID" value="ADC61006.1"/>
    <property type="molecule type" value="Genomic_DNA"/>
</dbReference>
<proteinExistence type="predicted"/>
<dbReference type="HOGENOM" id="CLU_2140593_0_0_6"/>
<gene>
    <name evidence="1" type="ordered locus">Alvin_0034</name>
</gene>